<dbReference type="Proteomes" id="UP000317093">
    <property type="component" value="Chromosome"/>
</dbReference>
<evidence type="ECO:0000259" key="1">
    <source>
        <dbReference type="Pfam" id="PF01370"/>
    </source>
</evidence>
<dbReference type="Pfam" id="PF01370">
    <property type="entry name" value="Epimerase"/>
    <property type="match status" value="1"/>
</dbReference>
<dbReference type="AlphaFoldDB" id="A0A518B815"/>
<evidence type="ECO:0000313" key="3">
    <source>
        <dbReference type="Proteomes" id="UP000317093"/>
    </source>
</evidence>
<proteinExistence type="predicted"/>
<dbReference type="OrthoDB" id="240982at2"/>
<dbReference type="Gene3D" id="3.40.50.720">
    <property type="entry name" value="NAD(P)-binding Rossmann-like Domain"/>
    <property type="match status" value="1"/>
</dbReference>
<protein>
    <submittedName>
        <fullName evidence="2">3 beta-hydroxysteroid dehydrogenase/Delta 5--&gt;4-isomerase</fullName>
    </submittedName>
</protein>
<dbReference type="GO" id="GO:0005737">
    <property type="term" value="C:cytoplasm"/>
    <property type="evidence" value="ECO:0007669"/>
    <property type="project" value="TreeGrafter"/>
</dbReference>
<sequence>MRCLVTGATGFLGGHVAETLSQRGDQVRTIARSTSDTSLLNQWNVEVVEGDMTDPDVLAKACDGVDAVIHCAAKVGDWGPLDEYRRVNVEGVDRLFDAVAGRELKRFVLVSSLGVYEARDHQGTDETAPMAEKHIDAYTQTKAESETLARERATKDGTPLTVIRPGFIYGPRDRTVMPRILKNLKRKLVSYFGSKEKVLNNVYVGNVVEAILLALDKPEAVGQVYNVTDDKCVTKQVFFETIAEMAGLPKPSATYPLWFAKGVTGAFEGAGRVFGFAPVLNSARLKFMGLNLDYSIQKAREELGYTPSTEFQEGMRRTIDWLRQEGHVESTPKAASEPQPS</sequence>
<organism evidence="2 3">
    <name type="scientific">Kolteria novifilia</name>
    <dbReference type="NCBI Taxonomy" id="2527975"/>
    <lineage>
        <taxon>Bacteria</taxon>
        <taxon>Pseudomonadati</taxon>
        <taxon>Planctomycetota</taxon>
        <taxon>Planctomycetia</taxon>
        <taxon>Kolteriales</taxon>
        <taxon>Kolteriaceae</taxon>
        <taxon>Kolteria</taxon>
    </lineage>
</organism>
<dbReference type="KEGG" id="knv:Pan216_39930"/>
<dbReference type="RefSeq" id="WP_145260342.1">
    <property type="nucleotide sequence ID" value="NZ_CP036279.1"/>
</dbReference>
<name>A0A518B815_9BACT</name>
<keyword evidence="3" id="KW-1185">Reference proteome</keyword>
<dbReference type="InterPro" id="IPR001509">
    <property type="entry name" value="Epimerase_deHydtase"/>
</dbReference>
<dbReference type="PANTHER" id="PTHR48079:SF6">
    <property type="entry name" value="NAD(P)-BINDING DOMAIN-CONTAINING PROTEIN-RELATED"/>
    <property type="match status" value="1"/>
</dbReference>
<gene>
    <name evidence="2" type="ORF">Pan216_39930</name>
</gene>
<dbReference type="SUPFAM" id="SSF51735">
    <property type="entry name" value="NAD(P)-binding Rossmann-fold domains"/>
    <property type="match status" value="1"/>
</dbReference>
<accession>A0A518B815</accession>
<dbReference type="PANTHER" id="PTHR48079">
    <property type="entry name" value="PROTEIN YEEZ"/>
    <property type="match status" value="1"/>
</dbReference>
<feature type="domain" description="NAD-dependent epimerase/dehydratase" evidence="1">
    <location>
        <begin position="4"/>
        <end position="227"/>
    </location>
</feature>
<keyword evidence="2" id="KW-0413">Isomerase</keyword>
<dbReference type="EMBL" id="CP036279">
    <property type="protein sequence ID" value="QDU63118.1"/>
    <property type="molecule type" value="Genomic_DNA"/>
</dbReference>
<dbReference type="InterPro" id="IPR036291">
    <property type="entry name" value="NAD(P)-bd_dom_sf"/>
</dbReference>
<reference evidence="2 3" key="1">
    <citation type="submission" date="2019-02" db="EMBL/GenBank/DDBJ databases">
        <title>Deep-cultivation of Planctomycetes and their phenomic and genomic characterization uncovers novel biology.</title>
        <authorList>
            <person name="Wiegand S."/>
            <person name="Jogler M."/>
            <person name="Boedeker C."/>
            <person name="Pinto D."/>
            <person name="Vollmers J."/>
            <person name="Rivas-Marin E."/>
            <person name="Kohn T."/>
            <person name="Peeters S.H."/>
            <person name="Heuer A."/>
            <person name="Rast P."/>
            <person name="Oberbeckmann S."/>
            <person name="Bunk B."/>
            <person name="Jeske O."/>
            <person name="Meyerdierks A."/>
            <person name="Storesund J.E."/>
            <person name="Kallscheuer N."/>
            <person name="Luecker S."/>
            <person name="Lage O.M."/>
            <person name="Pohl T."/>
            <person name="Merkel B.J."/>
            <person name="Hornburger P."/>
            <person name="Mueller R.-W."/>
            <person name="Bruemmer F."/>
            <person name="Labrenz M."/>
            <person name="Spormann A.M."/>
            <person name="Op den Camp H."/>
            <person name="Overmann J."/>
            <person name="Amann R."/>
            <person name="Jetten M.S.M."/>
            <person name="Mascher T."/>
            <person name="Medema M.H."/>
            <person name="Devos D.P."/>
            <person name="Kaster A.-K."/>
            <person name="Ovreas L."/>
            <person name="Rohde M."/>
            <person name="Galperin M.Y."/>
            <person name="Jogler C."/>
        </authorList>
    </citation>
    <scope>NUCLEOTIDE SEQUENCE [LARGE SCALE GENOMIC DNA]</scope>
    <source>
        <strain evidence="2 3">Pan216</strain>
    </source>
</reference>
<dbReference type="GO" id="GO:0016853">
    <property type="term" value="F:isomerase activity"/>
    <property type="evidence" value="ECO:0007669"/>
    <property type="project" value="UniProtKB-KW"/>
</dbReference>
<dbReference type="InterPro" id="IPR051783">
    <property type="entry name" value="NAD(P)-dependent_oxidoreduct"/>
</dbReference>
<evidence type="ECO:0000313" key="2">
    <source>
        <dbReference type="EMBL" id="QDU63118.1"/>
    </source>
</evidence>
<dbReference type="GO" id="GO:0004029">
    <property type="term" value="F:aldehyde dehydrogenase (NAD+) activity"/>
    <property type="evidence" value="ECO:0007669"/>
    <property type="project" value="TreeGrafter"/>
</dbReference>